<feature type="region of interest" description="Disordered" evidence="1">
    <location>
        <begin position="220"/>
        <end position="287"/>
    </location>
</feature>
<gene>
    <name evidence="3" type="ORF">COT79_00960</name>
</gene>
<evidence type="ECO:0000313" key="3">
    <source>
        <dbReference type="EMBL" id="PIS07127.1"/>
    </source>
</evidence>
<organism evidence="3 4">
    <name type="scientific">Candidatus Berkelbacteria bacterium CG10_big_fil_rev_8_21_14_0_10_43_14</name>
    <dbReference type="NCBI Taxonomy" id="1974515"/>
    <lineage>
        <taxon>Bacteria</taxon>
        <taxon>Candidatus Berkelbacteria</taxon>
    </lineage>
</organism>
<dbReference type="Proteomes" id="UP000231162">
    <property type="component" value="Unassembled WGS sequence"/>
</dbReference>
<feature type="domain" description="TraC-like" evidence="2">
    <location>
        <begin position="23"/>
        <end position="130"/>
    </location>
</feature>
<name>A0A2M6R9G2_9BACT</name>
<reference evidence="4" key="1">
    <citation type="submission" date="2017-09" db="EMBL/GenBank/DDBJ databases">
        <title>Depth-based differentiation of microbial function through sediment-hosted aquifers and enrichment of novel symbionts in the deep terrestrial subsurface.</title>
        <authorList>
            <person name="Probst A.J."/>
            <person name="Ladd B."/>
            <person name="Jarett J.K."/>
            <person name="Geller-Mcgrath D.E."/>
            <person name="Sieber C.M.K."/>
            <person name="Emerson J.B."/>
            <person name="Anantharaman K."/>
            <person name="Thomas B.C."/>
            <person name="Malmstrom R."/>
            <person name="Stieglmeier M."/>
            <person name="Klingl A."/>
            <person name="Woyke T."/>
            <person name="Ryan C.M."/>
            <person name="Banfield J.F."/>
        </authorList>
    </citation>
    <scope>NUCLEOTIDE SEQUENCE [LARGE SCALE GENOMIC DNA]</scope>
</reference>
<evidence type="ECO:0000313" key="4">
    <source>
        <dbReference type="Proteomes" id="UP000231162"/>
    </source>
</evidence>
<accession>A0A2M6R9G2</accession>
<dbReference type="InterPro" id="IPR058596">
    <property type="entry name" value="TraC-like_dom"/>
</dbReference>
<feature type="compositionally biased region" description="Pro residues" evidence="1">
    <location>
        <begin position="258"/>
        <end position="272"/>
    </location>
</feature>
<dbReference type="EMBL" id="PEZX01000015">
    <property type="protein sequence ID" value="PIS07127.1"/>
    <property type="molecule type" value="Genomic_DNA"/>
</dbReference>
<comment type="caution">
    <text evidence="3">The sequence shown here is derived from an EMBL/GenBank/DDBJ whole genome shotgun (WGS) entry which is preliminary data.</text>
</comment>
<sequence length="287" mass="31184">MTKKPTKPQAPSTQQHVNVVQVKQGIIVTRTGSLRQVLKVEPVNFALKSDQDKEVMIGQYQNFINSLTFPIQIVIHSRRLDVTPYLHRLSQRVAQEPNELLQLHAYEYIDFVSELTSMTNIMDKKFYVVVGYEPPPTARKGFLSNLFGKKQDIISFTETDWQKHAAEMGQHVGTIAGGLAGLGLKVDTLDTQEAIELLYGVYNPEEATSEKLTEVESMQSSVVSLTAQGAPTQPAGTPVTTPPATAQPTGQGAGVPVTAPPQPAPPAQPAQPLPIKQPQGGSDAPKQ</sequence>
<dbReference type="Pfam" id="PF26593">
    <property type="entry name" value="TraC-like"/>
    <property type="match status" value="1"/>
</dbReference>
<evidence type="ECO:0000259" key="2">
    <source>
        <dbReference type="Pfam" id="PF26593"/>
    </source>
</evidence>
<evidence type="ECO:0000256" key="1">
    <source>
        <dbReference type="SAM" id="MobiDB-lite"/>
    </source>
</evidence>
<dbReference type="AlphaFoldDB" id="A0A2M6R9G2"/>
<protein>
    <recommendedName>
        <fullName evidence="2">TraC-like domain-containing protein</fullName>
    </recommendedName>
</protein>
<proteinExistence type="predicted"/>
<feature type="compositionally biased region" description="Low complexity" evidence="1">
    <location>
        <begin position="229"/>
        <end position="250"/>
    </location>
</feature>